<reference evidence="3" key="1">
    <citation type="submission" date="2021-12" db="EMBL/GenBank/DDBJ databases">
        <title>Curvularia clavata genome.</title>
        <authorList>
            <person name="Cao Y."/>
        </authorList>
    </citation>
    <scope>NUCLEOTIDE SEQUENCE</scope>
    <source>
        <strain evidence="3">Yc1106</strain>
    </source>
</reference>
<dbReference type="VEuPathDB" id="FungiDB:yc1106_02708"/>
<keyword evidence="4" id="KW-1185">Reference proteome</keyword>
<feature type="transmembrane region" description="Helical" evidence="2">
    <location>
        <begin position="101"/>
        <end position="126"/>
    </location>
</feature>
<evidence type="ECO:0000256" key="1">
    <source>
        <dbReference type="SAM" id="MobiDB-lite"/>
    </source>
</evidence>
<sequence length="367" mass="40716">MDNSYSSFSVVIVTEYTTVHPTYSTVFVTEYTTVHPTNVPATTDVTHTSLISTPNSTPDISLMSTAAGSQMMSAGSSASTILPVASALPETAGGEKFDDTFAYVILGLITLVAVLLLAMLISMIYLRWRGKCPECQAMRKQLERWESGEQKPITPAVVRQREAFNKSASQATAPAELDLERGDAGEAEQVFPAALSKIEAAKRPSIWKMTKRKPVPNTYTPSTNRNSACWPESRSAETQQTDGSELRVFADMPVSPPKPYAAYVADEDHLTYPDIRGQEIRDAEAAIESEEYKKAEAIMKRASAADSVIRRATSIVNLADQRLNIARNPSMYPEFCRPKNEPEEYQMTEWRKRDSKPYDPDELYTDS</sequence>
<feature type="compositionally biased region" description="Basic and acidic residues" evidence="1">
    <location>
        <begin position="349"/>
        <end position="359"/>
    </location>
</feature>
<evidence type="ECO:0000313" key="4">
    <source>
        <dbReference type="Proteomes" id="UP001056012"/>
    </source>
</evidence>
<protein>
    <submittedName>
        <fullName evidence="3">Uncharacterized protein</fullName>
    </submittedName>
</protein>
<name>A0A9Q8Z3R1_CURCL</name>
<keyword evidence="2" id="KW-0472">Membrane</keyword>
<gene>
    <name evidence="3" type="ORF">yc1106_02708</name>
</gene>
<keyword evidence="2" id="KW-0812">Transmembrane</keyword>
<feature type="region of interest" description="Disordered" evidence="1">
    <location>
        <begin position="334"/>
        <end position="367"/>
    </location>
</feature>
<keyword evidence="2" id="KW-1133">Transmembrane helix</keyword>
<dbReference type="AlphaFoldDB" id="A0A9Q8Z3R1"/>
<feature type="region of interest" description="Disordered" evidence="1">
    <location>
        <begin position="212"/>
        <end position="232"/>
    </location>
</feature>
<evidence type="ECO:0000313" key="3">
    <source>
        <dbReference type="EMBL" id="USP75434.1"/>
    </source>
</evidence>
<organism evidence="3 4">
    <name type="scientific">Curvularia clavata</name>
    <dbReference type="NCBI Taxonomy" id="95742"/>
    <lineage>
        <taxon>Eukaryota</taxon>
        <taxon>Fungi</taxon>
        <taxon>Dikarya</taxon>
        <taxon>Ascomycota</taxon>
        <taxon>Pezizomycotina</taxon>
        <taxon>Dothideomycetes</taxon>
        <taxon>Pleosporomycetidae</taxon>
        <taxon>Pleosporales</taxon>
        <taxon>Pleosporineae</taxon>
        <taxon>Pleosporaceae</taxon>
        <taxon>Curvularia</taxon>
    </lineage>
</organism>
<feature type="compositionally biased region" description="Polar residues" evidence="1">
    <location>
        <begin position="217"/>
        <end position="227"/>
    </location>
</feature>
<dbReference type="Proteomes" id="UP001056012">
    <property type="component" value="Chromosome 2"/>
</dbReference>
<accession>A0A9Q8Z3R1</accession>
<proteinExistence type="predicted"/>
<evidence type="ECO:0000256" key="2">
    <source>
        <dbReference type="SAM" id="Phobius"/>
    </source>
</evidence>
<dbReference type="OrthoDB" id="3798381at2759"/>
<dbReference type="EMBL" id="CP089275">
    <property type="protein sequence ID" value="USP75434.1"/>
    <property type="molecule type" value="Genomic_DNA"/>
</dbReference>